<dbReference type="OrthoDB" id="191139at2759"/>
<evidence type="ECO:0000256" key="2">
    <source>
        <dbReference type="ARBA" id="ARBA00022857"/>
    </source>
</evidence>
<dbReference type="GO" id="GO:0016491">
    <property type="term" value="F:oxidoreductase activity"/>
    <property type="evidence" value="ECO:0007669"/>
    <property type="project" value="UniProtKB-KW"/>
</dbReference>
<keyword evidence="6" id="KW-1185">Reference proteome</keyword>
<protein>
    <submittedName>
        <fullName evidence="5">NAD(P)-binding protein</fullName>
    </submittedName>
</protein>
<dbReference type="GeneID" id="54553592"/>
<dbReference type="PANTHER" id="PTHR24320:SF282">
    <property type="entry name" value="WW DOMAIN-CONTAINING OXIDOREDUCTASE"/>
    <property type="match status" value="1"/>
</dbReference>
<dbReference type="Proteomes" id="UP000800097">
    <property type="component" value="Unassembled WGS sequence"/>
</dbReference>
<dbReference type="EMBL" id="ML986515">
    <property type="protein sequence ID" value="KAF2272872.1"/>
    <property type="molecule type" value="Genomic_DNA"/>
</dbReference>
<name>A0A6A6J8Z5_WESOR</name>
<evidence type="ECO:0000256" key="1">
    <source>
        <dbReference type="ARBA" id="ARBA00006484"/>
    </source>
</evidence>
<proteinExistence type="inferred from homology"/>
<keyword evidence="3" id="KW-0560">Oxidoreductase</keyword>
<accession>A0A6A6J8Z5</accession>
<reference evidence="5" key="1">
    <citation type="journal article" date="2020" name="Stud. Mycol.">
        <title>101 Dothideomycetes genomes: a test case for predicting lifestyles and emergence of pathogens.</title>
        <authorList>
            <person name="Haridas S."/>
            <person name="Albert R."/>
            <person name="Binder M."/>
            <person name="Bloem J."/>
            <person name="Labutti K."/>
            <person name="Salamov A."/>
            <person name="Andreopoulos B."/>
            <person name="Baker S."/>
            <person name="Barry K."/>
            <person name="Bills G."/>
            <person name="Bluhm B."/>
            <person name="Cannon C."/>
            <person name="Castanera R."/>
            <person name="Culley D."/>
            <person name="Daum C."/>
            <person name="Ezra D."/>
            <person name="Gonzalez J."/>
            <person name="Henrissat B."/>
            <person name="Kuo A."/>
            <person name="Liang C."/>
            <person name="Lipzen A."/>
            <person name="Lutzoni F."/>
            <person name="Magnuson J."/>
            <person name="Mondo S."/>
            <person name="Nolan M."/>
            <person name="Ohm R."/>
            <person name="Pangilinan J."/>
            <person name="Park H.-J."/>
            <person name="Ramirez L."/>
            <person name="Alfaro M."/>
            <person name="Sun H."/>
            <person name="Tritt A."/>
            <person name="Yoshinaga Y."/>
            <person name="Zwiers L.-H."/>
            <person name="Turgeon B."/>
            <person name="Goodwin S."/>
            <person name="Spatafora J."/>
            <person name="Crous P."/>
            <person name="Grigoriev I."/>
        </authorList>
    </citation>
    <scope>NUCLEOTIDE SEQUENCE</scope>
    <source>
        <strain evidence="5">CBS 379.55</strain>
    </source>
</reference>
<dbReference type="Pfam" id="PF00106">
    <property type="entry name" value="adh_short"/>
    <property type="match status" value="1"/>
</dbReference>
<dbReference type="SUPFAM" id="SSF51735">
    <property type="entry name" value="NAD(P)-binding Rossmann-fold domains"/>
    <property type="match status" value="1"/>
</dbReference>
<dbReference type="InterPro" id="IPR002347">
    <property type="entry name" value="SDR_fam"/>
</dbReference>
<evidence type="ECO:0000256" key="3">
    <source>
        <dbReference type="ARBA" id="ARBA00023002"/>
    </source>
</evidence>
<dbReference type="Gene3D" id="3.40.50.720">
    <property type="entry name" value="NAD(P)-binding Rossmann-like Domain"/>
    <property type="match status" value="1"/>
</dbReference>
<comment type="similarity">
    <text evidence="1 4">Belongs to the short-chain dehydrogenases/reductases (SDR) family.</text>
</comment>
<evidence type="ECO:0000313" key="5">
    <source>
        <dbReference type="EMBL" id="KAF2272872.1"/>
    </source>
</evidence>
<gene>
    <name evidence="5" type="ORF">EI97DRAFT_452673</name>
</gene>
<evidence type="ECO:0000313" key="6">
    <source>
        <dbReference type="Proteomes" id="UP000800097"/>
    </source>
</evidence>
<dbReference type="PANTHER" id="PTHR24320">
    <property type="entry name" value="RETINOL DEHYDROGENASE"/>
    <property type="match status" value="1"/>
</dbReference>
<dbReference type="RefSeq" id="XP_033650411.1">
    <property type="nucleotide sequence ID" value="XM_033800417.1"/>
</dbReference>
<dbReference type="InterPro" id="IPR036291">
    <property type="entry name" value="NAD(P)-bd_dom_sf"/>
</dbReference>
<keyword evidence="2" id="KW-0521">NADP</keyword>
<evidence type="ECO:0000256" key="4">
    <source>
        <dbReference type="RuleBase" id="RU000363"/>
    </source>
</evidence>
<organism evidence="5 6">
    <name type="scientific">Westerdykella ornata</name>
    <dbReference type="NCBI Taxonomy" id="318751"/>
    <lineage>
        <taxon>Eukaryota</taxon>
        <taxon>Fungi</taxon>
        <taxon>Dikarya</taxon>
        <taxon>Ascomycota</taxon>
        <taxon>Pezizomycotina</taxon>
        <taxon>Dothideomycetes</taxon>
        <taxon>Pleosporomycetidae</taxon>
        <taxon>Pleosporales</taxon>
        <taxon>Sporormiaceae</taxon>
        <taxon>Westerdykella</taxon>
    </lineage>
</organism>
<dbReference type="AlphaFoldDB" id="A0A6A6J8Z5"/>
<sequence>MGAGASFNPASDIPNLTGRIILVTGGSAGLGKQTIQYLAAHSPSRIYLAARTPSKAESAIASIREAVPDAPVEYLPLDLTSFSSIADAARAFKEKEKRLDILINNAGVMAMPYSLTKEGYEIQFGTNHMGHALLTKLLLPVLLETAKEPGADVRIVNLSSMGHWGAPSGGIIWDQKVLEQQYTFRRYGQSKLANVLFTKELAARYPQITSVAVHPGVIITDLYVSFRANPISKIGLWVYQLLTPILPGHFKDAKGGALTQTWAATVPKERLENGAFYRPVGIKMSGSRYAQDAGLAKKLWEWTEAEFQKHGY</sequence>
<dbReference type="PRINTS" id="PR00081">
    <property type="entry name" value="GDHRDH"/>
</dbReference>
<dbReference type="PRINTS" id="PR00080">
    <property type="entry name" value="SDRFAMILY"/>
</dbReference>